<dbReference type="Gene3D" id="3.40.50.10420">
    <property type="entry name" value="NagB/RpiA/CoA transferase-like"/>
    <property type="match status" value="1"/>
</dbReference>
<protein>
    <recommendedName>
        <fullName evidence="5">5-formyltetrahydrofolate cyclo-ligase</fullName>
        <ecNumber evidence="5">6.3.3.2</ecNumber>
    </recommendedName>
</protein>
<dbReference type="GO" id="GO:0046872">
    <property type="term" value="F:metal ion binding"/>
    <property type="evidence" value="ECO:0007669"/>
    <property type="project" value="UniProtKB-KW"/>
</dbReference>
<dbReference type="PIRSF" id="PIRSF006806">
    <property type="entry name" value="FTHF_cligase"/>
    <property type="match status" value="1"/>
</dbReference>
<dbReference type="PANTHER" id="PTHR23407">
    <property type="entry name" value="ATPASE INHIBITOR/5-FORMYLTETRAHYDROFOLATE CYCLO-LIGASE"/>
    <property type="match status" value="1"/>
</dbReference>
<feature type="binding site" evidence="4">
    <location>
        <begin position="17"/>
        <end position="21"/>
    </location>
    <ligand>
        <name>ATP</name>
        <dbReference type="ChEBI" id="CHEBI:30616"/>
    </ligand>
</feature>
<comment type="catalytic activity">
    <reaction evidence="5">
        <text>(6S)-5-formyl-5,6,7,8-tetrahydrofolate + ATP = (6R)-5,10-methenyltetrahydrofolate + ADP + phosphate</text>
        <dbReference type="Rhea" id="RHEA:10488"/>
        <dbReference type="ChEBI" id="CHEBI:30616"/>
        <dbReference type="ChEBI" id="CHEBI:43474"/>
        <dbReference type="ChEBI" id="CHEBI:57455"/>
        <dbReference type="ChEBI" id="CHEBI:57457"/>
        <dbReference type="ChEBI" id="CHEBI:456216"/>
        <dbReference type="EC" id="6.3.3.2"/>
    </reaction>
</comment>
<evidence type="ECO:0000256" key="1">
    <source>
        <dbReference type="ARBA" id="ARBA00010638"/>
    </source>
</evidence>
<name>A0A2N5IYA0_9BIFI</name>
<evidence type="ECO:0000256" key="3">
    <source>
        <dbReference type="ARBA" id="ARBA00022840"/>
    </source>
</evidence>
<evidence type="ECO:0000313" key="6">
    <source>
        <dbReference type="EMBL" id="PLS26932.1"/>
    </source>
</evidence>
<evidence type="ECO:0000313" key="7">
    <source>
        <dbReference type="Proteomes" id="UP000234935"/>
    </source>
</evidence>
<sequence length="217" mass="23721">MTMAHTTQLKPTIDERKRELRHELLAQRRYMTASERIAAGERCADALFALPLFSRPRTAPLTMACHVSMGTEISTLQILNEAAARGIHLLVPRLGSGNEVGWSRLTSPEEVATLRHEHAGGHGRMPHPDEPHTAVLPPETLGEAEIIVLPALAVDREGGRLGRGAAWYDRALGFAPASAQRIAMCWASEFVDEPLPTQPHDVPVDAVLTPQGLIFIQ</sequence>
<evidence type="ECO:0000256" key="4">
    <source>
        <dbReference type="PIRSR" id="PIRSR006806-1"/>
    </source>
</evidence>
<organism evidence="6 7">
    <name type="scientific">Bifidobacterium anseris</name>
    <dbReference type="NCBI Taxonomy" id="2020963"/>
    <lineage>
        <taxon>Bacteria</taxon>
        <taxon>Bacillati</taxon>
        <taxon>Actinomycetota</taxon>
        <taxon>Actinomycetes</taxon>
        <taxon>Bifidobacteriales</taxon>
        <taxon>Bifidobacteriaceae</taxon>
        <taxon>Bifidobacterium</taxon>
    </lineage>
</organism>
<keyword evidence="5" id="KW-0460">Magnesium</keyword>
<dbReference type="PANTHER" id="PTHR23407:SF1">
    <property type="entry name" value="5-FORMYLTETRAHYDROFOLATE CYCLO-LIGASE"/>
    <property type="match status" value="1"/>
</dbReference>
<reference evidence="6 7" key="1">
    <citation type="submission" date="2017-07" db="EMBL/GenBank/DDBJ databases">
        <title>Bifidobacterium novel species.</title>
        <authorList>
            <person name="Lugli G.A."/>
            <person name="Milani C."/>
            <person name="Duranti S."/>
            <person name="Mangifesta M."/>
        </authorList>
    </citation>
    <scope>NUCLEOTIDE SEQUENCE [LARGE SCALE GENOMIC DNA]</scope>
    <source>
        <strain evidence="7">Goo31D</strain>
    </source>
</reference>
<comment type="cofactor">
    <cofactor evidence="5">
        <name>Mg(2+)</name>
        <dbReference type="ChEBI" id="CHEBI:18420"/>
    </cofactor>
</comment>
<feature type="binding site" evidence="4">
    <location>
        <position position="67"/>
    </location>
    <ligand>
        <name>substrate</name>
    </ligand>
</feature>
<dbReference type="Proteomes" id="UP000234935">
    <property type="component" value="Unassembled WGS sequence"/>
</dbReference>
<dbReference type="EC" id="6.3.3.2" evidence="5"/>
<dbReference type="InterPro" id="IPR002698">
    <property type="entry name" value="FTHF_cligase"/>
</dbReference>
<comment type="similarity">
    <text evidence="1 5">Belongs to the 5-formyltetrahydrofolate cyclo-ligase family.</text>
</comment>
<dbReference type="GO" id="GO:0005524">
    <property type="term" value="F:ATP binding"/>
    <property type="evidence" value="ECO:0007669"/>
    <property type="project" value="UniProtKB-KW"/>
</dbReference>
<evidence type="ECO:0000256" key="2">
    <source>
        <dbReference type="ARBA" id="ARBA00022741"/>
    </source>
</evidence>
<accession>A0A2N5IYA0</accession>
<dbReference type="NCBIfam" id="TIGR02727">
    <property type="entry name" value="MTHFS_bact"/>
    <property type="match status" value="1"/>
</dbReference>
<dbReference type="GO" id="GO:0030272">
    <property type="term" value="F:5-formyltetrahydrofolate cyclo-ligase activity"/>
    <property type="evidence" value="ECO:0007669"/>
    <property type="project" value="UniProtKB-EC"/>
</dbReference>
<dbReference type="SUPFAM" id="SSF100950">
    <property type="entry name" value="NagB/RpiA/CoA transferase-like"/>
    <property type="match status" value="1"/>
</dbReference>
<dbReference type="InterPro" id="IPR024185">
    <property type="entry name" value="FTHF_cligase-like_sf"/>
</dbReference>
<dbReference type="AlphaFoldDB" id="A0A2N5IYA0"/>
<keyword evidence="6" id="KW-0436">Ligase</keyword>
<dbReference type="GO" id="GO:0035999">
    <property type="term" value="P:tetrahydrofolate interconversion"/>
    <property type="evidence" value="ECO:0007669"/>
    <property type="project" value="TreeGrafter"/>
</dbReference>
<feature type="binding site" evidence="4">
    <location>
        <begin position="160"/>
        <end position="168"/>
    </location>
    <ligand>
        <name>ATP</name>
        <dbReference type="ChEBI" id="CHEBI:30616"/>
    </ligand>
</feature>
<comment type="caution">
    <text evidence="6">The sequence shown here is derived from an EMBL/GenBank/DDBJ whole genome shotgun (WGS) entry which is preliminary data.</text>
</comment>
<feature type="binding site" evidence="4">
    <location>
        <position position="72"/>
    </location>
    <ligand>
        <name>substrate</name>
    </ligand>
</feature>
<keyword evidence="3 4" id="KW-0067">ATP-binding</keyword>
<gene>
    <name evidence="6" type="ORF">CGZ88_1417</name>
</gene>
<keyword evidence="5" id="KW-0479">Metal-binding</keyword>
<dbReference type="InterPro" id="IPR037171">
    <property type="entry name" value="NagB/RpiA_transferase-like"/>
</dbReference>
<dbReference type="GO" id="GO:0009396">
    <property type="term" value="P:folic acid-containing compound biosynthetic process"/>
    <property type="evidence" value="ECO:0007669"/>
    <property type="project" value="TreeGrafter"/>
</dbReference>
<keyword evidence="7" id="KW-1185">Reference proteome</keyword>
<proteinExistence type="inferred from homology"/>
<evidence type="ECO:0000256" key="5">
    <source>
        <dbReference type="RuleBase" id="RU361279"/>
    </source>
</evidence>
<dbReference type="EMBL" id="NMYC01000005">
    <property type="protein sequence ID" value="PLS26932.1"/>
    <property type="molecule type" value="Genomic_DNA"/>
</dbReference>
<dbReference type="Pfam" id="PF01812">
    <property type="entry name" value="5-FTHF_cyc-lig"/>
    <property type="match status" value="1"/>
</dbReference>
<keyword evidence="2 4" id="KW-0547">Nucleotide-binding</keyword>